<evidence type="ECO:0000259" key="14">
    <source>
        <dbReference type="Pfam" id="PF00291"/>
    </source>
</evidence>
<gene>
    <name evidence="15" type="ordered locus">Clocel_2476</name>
</gene>
<dbReference type="EC" id="2.5.1.47" evidence="4 13"/>
<proteinExistence type="inferred from homology"/>
<evidence type="ECO:0000256" key="9">
    <source>
        <dbReference type="ARBA" id="ARBA00023192"/>
    </source>
</evidence>
<organism evidence="15 16">
    <name type="scientific">Clostridium cellulovorans (strain ATCC 35296 / DSM 3052 / OCM 3 / 743B)</name>
    <dbReference type="NCBI Taxonomy" id="573061"/>
    <lineage>
        <taxon>Bacteria</taxon>
        <taxon>Bacillati</taxon>
        <taxon>Bacillota</taxon>
        <taxon>Clostridia</taxon>
        <taxon>Eubacteriales</taxon>
        <taxon>Clostridiaceae</taxon>
        <taxon>Clostridium</taxon>
    </lineage>
</organism>
<evidence type="ECO:0000256" key="12">
    <source>
        <dbReference type="PIRSR" id="PIRSR605856-51"/>
    </source>
</evidence>
<dbReference type="HOGENOM" id="CLU_021018_1_1_9"/>
<feature type="binding site" evidence="11">
    <location>
        <position position="76"/>
    </location>
    <ligand>
        <name>pyridoxal 5'-phosphate</name>
        <dbReference type="ChEBI" id="CHEBI:597326"/>
    </ligand>
</feature>
<dbReference type="InterPro" id="IPR005856">
    <property type="entry name" value="Cys_synth"/>
</dbReference>
<feature type="domain" description="Tryptophan synthase beta chain-like PALP" evidence="14">
    <location>
        <begin position="10"/>
        <end position="294"/>
    </location>
</feature>
<feature type="binding site" evidence="11">
    <location>
        <begin position="180"/>
        <end position="184"/>
    </location>
    <ligand>
        <name>pyridoxal 5'-phosphate</name>
        <dbReference type="ChEBI" id="CHEBI:597326"/>
    </ligand>
</feature>
<evidence type="ECO:0000313" key="16">
    <source>
        <dbReference type="Proteomes" id="UP000002730"/>
    </source>
</evidence>
<keyword evidence="8 11" id="KW-0663">Pyridoxal phosphate</keyword>
<dbReference type="GO" id="GO:0006535">
    <property type="term" value="P:cysteine biosynthetic process from serine"/>
    <property type="evidence" value="ECO:0007669"/>
    <property type="project" value="UniProtKB-UniRule"/>
</dbReference>
<comment type="similarity">
    <text evidence="3 13">Belongs to the cysteine synthase/cystathionine beta-synthase family.</text>
</comment>
<dbReference type="EMBL" id="CP002160">
    <property type="protein sequence ID" value="ADL52189.1"/>
    <property type="molecule type" value="Genomic_DNA"/>
</dbReference>
<evidence type="ECO:0000313" key="15">
    <source>
        <dbReference type="EMBL" id="ADL52189.1"/>
    </source>
</evidence>
<evidence type="ECO:0000256" key="10">
    <source>
        <dbReference type="ARBA" id="ARBA00047931"/>
    </source>
</evidence>
<protein>
    <recommendedName>
        <fullName evidence="5 13">Cysteine synthase</fullName>
        <ecNumber evidence="4 13">2.5.1.47</ecNumber>
    </recommendedName>
</protein>
<reference evidence="15 16" key="1">
    <citation type="submission" date="2010-08" db="EMBL/GenBank/DDBJ databases">
        <title>Complete sequence of Clostridium cellulovorans 743B.</title>
        <authorList>
            <consortium name="US DOE Joint Genome Institute"/>
            <person name="Lucas S."/>
            <person name="Copeland A."/>
            <person name="Lapidus A."/>
            <person name="Cheng J.-F."/>
            <person name="Bruce D."/>
            <person name="Goodwin L."/>
            <person name="Pitluck S."/>
            <person name="Chertkov O."/>
            <person name="Detter J.C."/>
            <person name="Han C."/>
            <person name="Tapia R."/>
            <person name="Land M."/>
            <person name="Hauser L."/>
            <person name="Chang Y.-J."/>
            <person name="Jeffries C."/>
            <person name="Kyrpides N."/>
            <person name="Ivanova N."/>
            <person name="Mikhailova N."/>
            <person name="Hemme C.L."/>
            <person name="Woyke T."/>
        </authorList>
    </citation>
    <scope>NUCLEOTIDE SEQUENCE [LARGE SCALE GENOMIC DNA]</scope>
    <source>
        <strain evidence="16">ATCC 35296 / DSM 3052 / OCM 3 / 743B</strain>
    </source>
</reference>
<dbReference type="InterPro" id="IPR050214">
    <property type="entry name" value="Cys_Synth/Cystath_Beta-Synth"/>
</dbReference>
<evidence type="ECO:0000256" key="4">
    <source>
        <dbReference type="ARBA" id="ARBA00012681"/>
    </source>
</evidence>
<dbReference type="NCBIfam" id="TIGR01139">
    <property type="entry name" value="cysK"/>
    <property type="match status" value="1"/>
</dbReference>
<dbReference type="SUPFAM" id="SSF53686">
    <property type="entry name" value="Tryptophan synthase beta subunit-like PLP-dependent enzymes"/>
    <property type="match status" value="1"/>
</dbReference>
<dbReference type="InterPro" id="IPR001216">
    <property type="entry name" value="P-phosphate_BS"/>
</dbReference>
<dbReference type="PANTHER" id="PTHR10314">
    <property type="entry name" value="CYSTATHIONINE BETA-SYNTHASE"/>
    <property type="match status" value="1"/>
</dbReference>
<dbReference type="Proteomes" id="UP000002730">
    <property type="component" value="Chromosome"/>
</dbReference>
<keyword evidence="6 13" id="KW-0028">Amino-acid biosynthesis</keyword>
<evidence type="ECO:0000256" key="2">
    <source>
        <dbReference type="ARBA" id="ARBA00004962"/>
    </source>
</evidence>
<name>D9SQ53_CLOC7</name>
<evidence type="ECO:0000256" key="13">
    <source>
        <dbReference type="RuleBase" id="RU003985"/>
    </source>
</evidence>
<keyword evidence="16" id="KW-1185">Reference proteome</keyword>
<feature type="modified residue" description="N6-(pyridoxal phosphate)lysine" evidence="12">
    <location>
        <position position="46"/>
    </location>
</feature>
<evidence type="ECO:0000256" key="11">
    <source>
        <dbReference type="PIRSR" id="PIRSR605856-50"/>
    </source>
</evidence>
<keyword evidence="9 13" id="KW-0198">Cysteine biosynthesis</keyword>
<dbReference type="InterPro" id="IPR005859">
    <property type="entry name" value="CysK"/>
</dbReference>
<keyword evidence="7 13" id="KW-0808">Transferase</keyword>
<dbReference type="KEGG" id="ccb:Clocel_2476"/>
<dbReference type="OrthoDB" id="9808024at2"/>
<evidence type="ECO:0000256" key="3">
    <source>
        <dbReference type="ARBA" id="ARBA00007103"/>
    </source>
</evidence>
<evidence type="ECO:0000256" key="1">
    <source>
        <dbReference type="ARBA" id="ARBA00001933"/>
    </source>
</evidence>
<dbReference type="Pfam" id="PF00291">
    <property type="entry name" value="PALP"/>
    <property type="match status" value="1"/>
</dbReference>
<evidence type="ECO:0000256" key="5">
    <source>
        <dbReference type="ARBA" id="ARBA00019371"/>
    </source>
</evidence>
<dbReference type="CDD" id="cd01561">
    <property type="entry name" value="CBS_like"/>
    <property type="match status" value="1"/>
</dbReference>
<evidence type="ECO:0000256" key="6">
    <source>
        <dbReference type="ARBA" id="ARBA00022605"/>
    </source>
</evidence>
<dbReference type="UniPathway" id="UPA00136">
    <property type="reaction ID" value="UER00200"/>
</dbReference>
<evidence type="ECO:0000256" key="7">
    <source>
        <dbReference type="ARBA" id="ARBA00022679"/>
    </source>
</evidence>
<feature type="binding site" evidence="11">
    <location>
        <position position="268"/>
    </location>
    <ligand>
        <name>pyridoxal 5'-phosphate</name>
        <dbReference type="ChEBI" id="CHEBI:597326"/>
    </ligand>
</feature>
<evidence type="ECO:0000256" key="8">
    <source>
        <dbReference type="ARBA" id="ARBA00022898"/>
    </source>
</evidence>
<dbReference type="PROSITE" id="PS00901">
    <property type="entry name" value="CYS_SYNTHASE"/>
    <property type="match status" value="1"/>
</dbReference>
<dbReference type="Gene3D" id="3.40.50.1100">
    <property type="match status" value="2"/>
</dbReference>
<sequence length="307" mass="33107">MKIAKSFVELIGKTPMVEIERYNKNNALKSKIIVKVEEYNPTGSVKDRAALAMIEAAEREGKIKKGTVIIEPTSGNTGIGLAFIAAVKGYRMILTMPESMSVERRKLLKAYGADVVLTPNLEGMPGAIKKAEELAKEFDSAFIPQQFDNPNNPKYHKETTAVEIYEDTEGTVDIVVAGVGSGGTISGIGEYLKEKNPNIKIVAVEPLDSAVISGGRPGVHKLQGLGAGFIPKNYYPSVVDEVITVSSEDAFDKMKELTKTEGIFAGISSGAALHAATEIAKKEVGKNIVVILPDTGFRYLSEPIFEE</sequence>
<dbReference type="InterPro" id="IPR001926">
    <property type="entry name" value="TrpB-like_PALP"/>
</dbReference>
<accession>D9SQ53</accession>
<dbReference type="STRING" id="573061.Clocel_2476"/>
<dbReference type="NCBIfam" id="TIGR01136">
    <property type="entry name" value="cysKM"/>
    <property type="match status" value="1"/>
</dbReference>
<dbReference type="RefSeq" id="WP_010074704.1">
    <property type="nucleotide sequence ID" value="NC_014393.1"/>
</dbReference>
<dbReference type="AlphaFoldDB" id="D9SQ53"/>
<dbReference type="eggNOG" id="COG0031">
    <property type="taxonomic scope" value="Bacteria"/>
</dbReference>
<comment type="pathway">
    <text evidence="2">Amino-acid biosynthesis; L-cysteine biosynthesis; L-cysteine from L-serine: step 2/2.</text>
</comment>
<comment type="cofactor">
    <cofactor evidence="1 11 13">
        <name>pyridoxal 5'-phosphate</name>
        <dbReference type="ChEBI" id="CHEBI:597326"/>
    </cofactor>
</comment>
<dbReference type="InterPro" id="IPR036052">
    <property type="entry name" value="TrpB-like_PALP_sf"/>
</dbReference>
<comment type="catalytic activity">
    <reaction evidence="10 13">
        <text>O-acetyl-L-serine + hydrogen sulfide = L-cysteine + acetate</text>
        <dbReference type="Rhea" id="RHEA:14829"/>
        <dbReference type="ChEBI" id="CHEBI:29919"/>
        <dbReference type="ChEBI" id="CHEBI:30089"/>
        <dbReference type="ChEBI" id="CHEBI:35235"/>
        <dbReference type="ChEBI" id="CHEBI:58340"/>
        <dbReference type="EC" id="2.5.1.47"/>
    </reaction>
</comment>
<dbReference type="FunFam" id="3.40.50.1100:FF:000118">
    <property type="entry name" value="Related to CYS4-cystathionine beta-synthase"/>
    <property type="match status" value="1"/>
</dbReference>
<dbReference type="GO" id="GO:0004124">
    <property type="term" value="F:cysteine synthase activity"/>
    <property type="evidence" value="ECO:0007669"/>
    <property type="project" value="UniProtKB-UniRule"/>
</dbReference>
<dbReference type="FunFam" id="3.40.50.1100:FF:000003">
    <property type="entry name" value="Cystathionine beta-synthase"/>
    <property type="match status" value="1"/>
</dbReference>